<evidence type="ECO:0000313" key="2">
    <source>
        <dbReference type="Proteomes" id="UP000494161"/>
    </source>
</evidence>
<dbReference type="Proteomes" id="UP000494161">
    <property type="component" value="Unassembled WGS sequence"/>
</dbReference>
<gene>
    <name evidence="1" type="ORF">LMG7053_05807</name>
</gene>
<dbReference type="RefSeq" id="WP_144419068.1">
    <property type="nucleotide sequence ID" value="NZ_CADILJ010000114.1"/>
</dbReference>
<dbReference type="GeneID" id="55563508"/>
<comment type="caution">
    <text evidence="1">The sequence shown here is derived from an EMBL/GenBank/DDBJ whole genome shotgun (WGS) entry which is preliminary data.</text>
</comment>
<dbReference type="EMBL" id="CADILJ010000114">
    <property type="protein sequence ID" value="CAB3959007.1"/>
    <property type="molecule type" value="Genomic_DNA"/>
</dbReference>
<organism evidence="1 2">
    <name type="scientific">Achromobacter ruhlandii</name>
    <dbReference type="NCBI Taxonomy" id="72557"/>
    <lineage>
        <taxon>Bacteria</taxon>
        <taxon>Pseudomonadati</taxon>
        <taxon>Pseudomonadota</taxon>
        <taxon>Betaproteobacteria</taxon>
        <taxon>Burkholderiales</taxon>
        <taxon>Alcaligenaceae</taxon>
        <taxon>Achromobacter</taxon>
    </lineage>
</organism>
<sequence>MAGKIPSEEDKSAAIQEAEQELNVYIADLDDGDPALDLVLDRAGEILKSWGFIVPKEWKASV</sequence>
<name>A0ABM8M3M2_9BURK</name>
<evidence type="ECO:0000313" key="1">
    <source>
        <dbReference type="EMBL" id="CAB3959007.1"/>
    </source>
</evidence>
<reference evidence="1 2" key="1">
    <citation type="submission" date="2020-04" db="EMBL/GenBank/DDBJ databases">
        <authorList>
            <person name="De Canck E."/>
        </authorList>
    </citation>
    <scope>NUCLEOTIDE SEQUENCE [LARGE SCALE GENOMIC DNA]</scope>
    <source>
        <strain evidence="1 2">LMG 7053</strain>
    </source>
</reference>
<proteinExistence type="predicted"/>
<keyword evidence="2" id="KW-1185">Reference proteome</keyword>
<protein>
    <submittedName>
        <fullName evidence="1">Uncharacterized protein</fullName>
    </submittedName>
</protein>
<accession>A0ABM8M3M2</accession>